<keyword evidence="4" id="KW-1185">Reference proteome</keyword>
<name>A0AAV5V0Z3_9BILA</name>
<evidence type="ECO:0000313" key="4">
    <source>
        <dbReference type="Proteomes" id="UP001432322"/>
    </source>
</evidence>
<dbReference type="EMBL" id="BTSY01000001">
    <property type="protein sequence ID" value="GMT12145.1"/>
    <property type="molecule type" value="Genomic_DNA"/>
</dbReference>
<organism evidence="3 4">
    <name type="scientific">Pristionchus fissidentatus</name>
    <dbReference type="NCBI Taxonomy" id="1538716"/>
    <lineage>
        <taxon>Eukaryota</taxon>
        <taxon>Metazoa</taxon>
        <taxon>Ecdysozoa</taxon>
        <taxon>Nematoda</taxon>
        <taxon>Chromadorea</taxon>
        <taxon>Rhabditida</taxon>
        <taxon>Rhabditina</taxon>
        <taxon>Diplogasteromorpha</taxon>
        <taxon>Diplogasteroidea</taxon>
        <taxon>Neodiplogasteridae</taxon>
        <taxon>Pristionchus</taxon>
    </lineage>
</organism>
<dbReference type="EMBL" id="BTSY01000001">
    <property type="protein sequence ID" value="GMT12144.1"/>
    <property type="molecule type" value="Genomic_DNA"/>
</dbReference>
<dbReference type="Proteomes" id="UP001432322">
    <property type="component" value="Unassembled WGS sequence"/>
</dbReference>
<evidence type="ECO:0000313" key="2">
    <source>
        <dbReference type="EMBL" id="GMT12144.1"/>
    </source>
</evidence>
<feature type="signal peptide" evidence="1">
    <location>
        <begin position="1"/>
        <end position="29"/>
    </location>
</feature>
<gene>
    <name evidence="2" type="ORF">PFISCL1PPCAC_3441</name>
    <name evidence="3" type="ORF">PFISCL1PPCAC_3442</name>
</gene>
<dbReference type="AlphaFoldDB" id="A0AAV5V0Z3"/>
<feature type="non-terminal residue" evidence="3">
    <location>
        <position position="1"/>
    </location>
</feature>
<feature type="chain" id="PRO_5044714736" description="Secreted protein" evidence="1">
    <location>
        <begin position="30"/>
        <end position="134"/>
    </location>
</feature>
<evidence type="ECO:0008006" key="5">
    <source>
        <dbReference type="Google" id="ProtNLM"/>
    </source>
</evidence>
<evidence type="ECO:0000313" key="3">
    <source>
        <dbReference type="EMBL" id="GMT12145.1"/>
    </source>
</evidence>
<evidence type="ECO:0000256" key="1">
    <source>
        <dbReference type="SAM" id="SignalP"/>
    </source>
</evidence>
<keyword evidence="1" id="KW-0732">Signal</keyword>
<sequence>FFLLFLLFSSLLIMHSAFIALLLISAALACAPSSPSSSSSSGGNMPAEKCTKLTLAENTDCQTPATGCMKVNTVSDEKGVKCMGGSTKIQLTDAAKTKTTEYTSVTCKGTTFVGVKKGETAETPVPADSLASCN</sequence>
<accession>A0AAV5V0Z3</accession>
<protein>
    <recommendedName>
        <fullName evidence="5">Secreted protein</fullName>
    </recommendedName>
</protein>
<reference evidence="3" key="1">
    <citation type="submission" date="2023-10" db="EMBL/GenBank/DDBJ databases">
        <title>Genome assembly of Pristionchus species.</title>
        <authorList>
            <person name="Yoshida K."/>
            <person name="Sommer R.J."/>
        </authorList>
    </citation>
    <scope>NUCLEOTIDE SEQUENCE</scope>
    <source>
        <strain evidence="3">RS5133</strain>
    </source>
</reference>
<comment type="caution">
    <text evidence="3">The sequence shown here is derived from an EMBL/GenBank/DDBJ whole genome shotgun (WGS) entry which is preliminary data.</text>
</comment>
<proteinExistence type="predicted"/>